<dbReference type="InterPro" id="IPR036116">
    <property type="entry name" value="FN3_sf"/>
</dbReference>
<dbReference type="Pfam" id="PF07679">
    <property type="entry name" value="I-set"/>
    <property type="match status" value="1"/>
</dbReference>
<dbReference type="GeneTree" id="ENSGT00940000157506"/>
<dbReference type="SMART" id="SM00409">
    <property type="entry name" value="IG"/>
    <property type="match status" value="6"/>
</dbReference>
<feature type="domain" description="Fibronectin type-III" evidence="21">
    <location>
        <begin position="684"/>
        <end position="779"/>
    </location>
</feature>
<feature type="domain" description="Ig-like" evidence="20">
    <location>
        <begin position="255"/>
        <end position="343"/>
    </location>
</feature>
<dbReference type="Ensembl" id="ENSDCDT00010070339.1">
    <property type="protein sequence ID" value="ENSDCDP00010059615.1"/>
    <property type="gene ID" value="ENSDCDG00010033292.1"/>
</dbReference>
<dbReference type="InterPro" id="IPR007110">
    <property type="entry name" value="Ig-like_dom"/>
</dbReference>
<organism evidence="22 23">
    <name type="scientific">Denticeps clupeoides</name>
    <name type="common">denticle herring</name>
    <dbReference type="NCBI Taxonomy" id="299321"/>
    <lineage>
        <taxon>Eukaryota</taxon>
        <taxon>Metazoa</taxon>
        <taxon>Chordata</taxon>
        <taxon>Craniata</taxon>
        <taxon>Vertebrata</taxon>
        <taxon>Euteleostomi</taxon>
        <taxon>Actinopterygii</taxon>
        <taxon>Neopterygii</taxon>
        <taxon>Teleostei</taxon>
        <taxon>Clupei</taxon>
        <taxon>Clupeiformes</taxon>
        <taxon>Denticipitoidei</taxon>
        <taxon>Denticipitidae</taxon>
        <taxon>Denticeps</taxon>
    </lineage>
</organism>
<evidence type="ECO:0000313" key="22">
    <source>
        <dbReference type="Ensembl" id="ENSDCDP00010059615.1"/>
    </source>
</evidence>
<keyword evidence="5 18" id="KW-0812">Transmembrane</keyword>
<reference evidence="22" key="3">
    <citation type="submission" date="2025-09" db="UniProtKB">
        <authorList>
            <consortium name="Ensembl"/>
        </authorList>
    </citation>
    <scope>IDENTIFICATION</scope>
</reference>
<feature type="domain" description="Ig-like" evidence="20">
    <location>
        <begin position="496"/>
        <end position="579"/>
    </location>
</feature>
<keyword evidence="14" id="KW-0393">Immunoglobulin domain</keyword>
<proteinExistence type="inferred from homology"/>
<evidence type="ECO:0000256" key="8">
    <source>
        <dbReference type="ARBA" id="ARBA00022889"/>
    </source>
</evidence>
<dbReference type="PROSITE" id="PS50835">
    <property type="entry name" value="IG_LIKE"/>
    <property type="match status" value="6"/>
</dbReference>
<evidence type="ECO:0000259" key="20">
    <source>
        <dbReference type="PROSITE" id="PS50835"/>
    </source>
</evidence>
<feature type="chain" id="PRO_5044227346" description="Neural cell adhesion molecule L1" evidence="19">
    <location>
        <begin position="37"/>
        <end position="1288"/>
    </location>
</feature>
<dbReference type="GO" id="GO:0098609">
    <property type="term" value="P:cell-cell adhesion"/>
    <property type="evidence" value="ECO:0007669"/>
    <property type="project" value="TreeGrafter"/>
</dbReference>
<evidence type="ECO:0000259" key="21">
    <source>
        <dbReference type="PROSITE" id="PS50853"/>
    </source>
</evidence>
<feature type="domain" description="Fibronectin type-III" evidence="21">
    <location>
        <begin position="1097"/>
        <end position="1184"/>
    </location>
</feature>
<evidence type="ECO:0000256" key="7">
    <source>
        <dbReference type="ARBA" id="ARBA00022737"/>
    </source>
</evidence>
<dbReference type="SUPFAM" id="SSF48726">
    <property type="entry name" value="Immunoglobulin"/>
    <property type="match status" value="6"/>
</dbReference>
<feature type="domain" description="Fibronectin type-III" evidence="21">
    <location>
        <begin position="784"/>
        <end position="878"/>
    </location>
</feature>
<dbReference type="FunFam" id="2.60.40.10:FF:000078">
    <property type="entry name" value="Neuronal cell adhesion molecule"/>
    <property type="match status" value="1"/>
</dbReference>
<reference evidence="22 23" key="1">
    <citation type="submission" date="2020-06" db="EMBL/GenBank/DDBJ databases">
        <authorList>
            <consortium name="Wellcome Sanger Institute Data Sharing"/>
        </authorList>
    </citation>
    <scope>NUCLEOTIDE SEQUENCE [LARGE SCALE GENOMIC DNA]</scope>
</reference>
<dbReference type="FunFam" id="2.60.40.10:FF:000005">
    <property type="entry name" value="Neuronal cell adhesion molecule"/>
    <property type="match status" value="1"/>
</dbReference>
<feature type="region of interest" description="Disordered" evidence="17">
    <location>
        <begin position="764"/>
        <end position="788"/>
    </location>
</feature>
<feature type="signal peptide" evidence="19">
    <location>
        <begin position="1"/>
        <end position="36"/>
    </location>
</feature>
<dbReference type="Pfam" id="PF00041">
    <property type="entry name" value="fn3"/>
    <property type="match status" value="3"/>
</dbReference>
<keyword evidence="8" id="KW-0130">Cell adhesion</keyword>
<feature type="domain" description="Fibronectin type-III" evidence="21">
    <location>
        <begin position="997"/>
        <end position="1096"/>
    </location>
</feature>
<evidence type="ECO:0000256" key="6">
    <source>
        <dbReference type="ARBA" id="ARBA00022729"/>
    </source>
</evidence>
<dbReference type="InterPro" id="IPR013098">
    <property type="entry name" value="Ig_I-set"/>
</dbReference>
<evidence type="ECO:0000256" key="17">
    <source>
        <dbReference type="SAM" id="MobiDB-lite"/>
    </source>
</evidence>
<evidence type="ECO:0000256" key="15">
    <source>
        <dbReference type="ARBA" id="ARBA00060042"/>
    </source>
</evidence>
<dbReference type="CDD" id="cd00063">
    <property type="entry name" value="FN3"/>
    <property type="match status" value="5"/>
</dbReference>
<dbReference type="InterPro" id="IPR036179">
    <property type="entry name" value="Ig-like_dom_sf"/>
</dbReference>
<dbReference type="SMART" id="SM00408">
    <property type="entry name" value="IGc2"/>
    <property type="match status" value="6"/>
</dbReference>
<feature type="domain" description="Ig-like" evidence="20">
    <location>
        <begin position="53"/>
        <end position="139"/>
    </location>
</feature>
<evidence type="ECO:0000256" key="1">
    <source>
        <dbReference type="ARBA" id="ARBA00004251"/>
    </source>
</evidence>
<name>A0AAY4EPM4_9TELE</name>
<evidence type="ECO:0000256" key="13">
    <source>
        <dbReference type="ARBA" id="ARBA00023273"/>
    </source>
</evidence>
<feature type="domain" description="Ig-like" evidence="20">
    <location>
        <begin position="149"/>
        <end position="240"/>
    </location>
</feature>
<dbReference type="InterPro" id="IPR013151">
    <property type="entry name" value="Immunoglobulin_dom"/>
</dbReference>
<evidence type="ECO:0000256" key="18">
    <source>
        <dbReference type="SAM" id="Phobius"/>
    </source>
</evidence>
<keyword evidence="13" id="KW-0966">Cell projection</keyword>
<dbReference type="InterPro" id="IPR026966">
    <property type="entry name" value="Neurofascin/L1/NrCAM_C"/>
</dbReference>
<dbReference type="InterPro" id="IPR003599">
    <property type="entry name" value="Ig_sub"/>
</dbReference>
<dbReference type="PROSITE" id="PS50853">
    <property type="entry name" value="FN3"/>
    <property type="match status" value="5"/>
</dbReference>
<protein>
    <recommendedName>
        <fullName evidence="16">Neural cell adhesion molecule L1</fullName>
    </recommendedName>
</protein>
<evidence type="ECO:0000256" key="5">
    <source>
        <dbReference type="ARBA" id="ARBA00022692"/>
    </source>
</evidence>
<feature type="region of interest" description="Disordered" evidence="17">
    <location>
        <begin position="245"/>
        <end position="265"/>
    </location>
</feature>
<evidence type="ECO:0000256" key="2">
    <source>
        <dbReference type="ARBA" id="ARBA00004624"/>
    </source>
</evidence>
<keyword evidence="12" id="KW-0325">Glycoprotein</keyword>
<dbReference type="GO" id="GO:0030426">
    <property type="term" value="C:growth cone"/>
    <property type="evidence" value="ECO:0007669"/>
    <property type="project" value="UniProtKB-SubCell"/>
</dbReference>
<feature type="domain" description="Fibronectin type-III" evidence="21">
    <location>
        <begin position="883"/>
        <end position="996"/>
    </location>
</feature>
<dbReference type="SUPFAM" id="SSF49265">
    <property type="entry name" value="Fibronectin type III"/>
    <property type="match status" value="3"/>
</dbReference>
<keyword evidence="6 19" id="KW-0732">Signal</keyword>
<sequence length="1288" mass="142807">MGTKPRQQVGSRGRSPPPLTPLFALLLVLPITPGQAAIHIPSNYHIKDFKEPPVITSQPEPITAFASDDITLTCEASGKPTPTFRWVKDGKELDPSNNPDLSVSPGSGTFKVISEDNPINHYSGNYTCYASNELGTSVSNQVHVRTESPPTQQKEKKVKIKAEEGESVILQCNPPESIDPPNIHWMDKRLRHIELSERVTQGRDGNLYFSHVVTADSRNDYTCNAQYLKARTILSKEAITLTVSPSNSVARSRRPQMMRPSGSHSSYHVLRGQSLALECIVQGLPTPTIQWARKDGELTASRTSTENHNRLLSFGEVSESDAGQYQCTANNPQGTVIHTYSVTVEGGCGLKRPFQPPRKKKWLRYKIFFFKMNISQKLDGMCMSSVWIAGVNVMGLSSSTAAPYWTREPESELYAPGETVELDCKADGIPRPQLTWSINGVPLSEIDKDSRLSLEAGTLVLKDVKFGDTAVYQCKAQNKHGSILINTYVYVIELPPQILTVDGKTYGVMEGQKAELECKSFGSPRPEVSWESEDSGSALLLSSPRVTLATGGSLQISNVSHGDGGLYTCYLPESNVSISAELKVLNQTVIVSAPLDLRVQRGTAVVFTCIAKVDPELDHQLLWRRSGQKLIHSANDKKYTFEDPDLTVADVQDVDEGVYTCQIITRLDMAEASGSITIVDRPDPPSQLQIFNPMDRSVTLSWTPGDDHNSPVLEFVVEFEETEVETDGWEEIMRVSGDTHRTQVSLKPFLSYRFRVIAINDVGKSDPSAPSNPHSTPAAVPDHNPLGVRSVSVDPDTLVITWEEIDRRNFNGPNFQYKVLWRQVVGSGPSWQYNFTTAPPYEVPDVGTFTAFDIKVQAVNELGSAPDPEPTIGYSGEDAPKDAPMVVGANVLNSTAIEVTWAAIDKTTVRGHLLGYKIYLHYHGLVVKHHKEHRRKVGKGRRHVEERMVVQTGPNEEKKVVGGLRPYSHYGVSVTVYNAKGEGPPSDPLPIQTPEGVPSPPVFLDLKSHSEREMMLHWGPPTHPNGVLIGYQLRYQQTTDSENNLMREENIDDPTITHRTLTNLDPHSQYRFTLAGRTGVGVGMPIIKEGFTMLDGVPAKNISLLAGETSVNLTWVSQYRHMNVDFHIQYRNKNGHGSWKQTDKLNLAQSFYQLHDLEPGSVYKLDFIFSNKSFWKTEVRTHGTGMEAVSANFATEGWFIALVSAVVLLLLILLILCFIKRSKGGKYSVKDKEEGQVDSEARPMKDDTFGEYRSLERYAASASVLLCMPPIFCFAPDPMFSDPHIPLA</sequence>
<dbReference type="SMART" id="SM00060">
    <property type="entry name" value="FN3"/>
    <property type="match status" value="5"/>
</dbReference>
<dbReference type="GO" id="GO:0005886">
    <property type="term" value="C:plasma membrane"/>
    <property type="evidence" value="ECO:0007669"/>
    <property type="project" value="UniProtKB-SubCell"/>
</dbReference>
<keyword evidence="9 18" id="KW-1133">Transmembrane helix</keyword>
<feature type="domain" description="Ig-like" evidence="20">
    <location>
        <begin position="587"/>
        <end position="677"/>
    </location>
</feature>
<keyword evidence="4" id="KW-1003">Cell membrane</keyword>
<evidence type="ECO:0000256" key="11">
    <source>
        <dbReference type="ARBA" id="ARBA00023157"/>
    </source>
</evidence>
<evidence type="ECO:0000313" key="23">
    <source>
        <dbReference type="Proteomes" id="UP000694580"/>
    </source>
</evidence>
<keyword evidence="23" id="KW-1185">Reference proteome</keyword>
<dbReference type="InterPro" id="IPR003598">
    <property type="entry name" value="Ig_sub2"/>
</dbReference>
<feature type="domain" description="Ig-like" evidence="20">
    <location>
        <begin position="403"/>
        <end position="490"/>
    </location>
</feature>
<dbReference type="FunFam" id="2.60.40.10:FF:000057">
    <property type="entry name" value="neural cell adhesion molecule L1"/>
    <property type="match status" value="1"/>
</dbReference>
<dbReference type="Gene3D" id="2.60.40.10">
    <property type="entry name" value="Immunoglobulins"/>
    <property type="match status" value="11"/>
</dbReference>
<comment type="subcellular location">
    <subcellularLocation>
        <location evidence="1">Cell membrane</location>
        <topology evidence="1">Single-pass type I membrane protein</topology>
    </subcellularLocation>
    <subcellularLocation>
        <location evidence="2">Cell projection</location>
        <location evidence="2">Growth cone</location>
    </subcellularLocation>
</comment>
<reference evidence="22" key="2">
    <citation type="submission" date="2025-08" db="UniProtKB">
        <authorList>
            <consortium name="Ensembl"/>
        </authorList>
    </citation>
    <scope>IDENTIFICATION</scope>
</reference>
<dbReference type="FunFam" id="2.60.40.10:FF:000028">
    <property type="entry name" value="Neuronal cell adhesion molecule"/>
    <property type="match status" value="1"/>
</dbReference>
<feature type="transmembrane region" description="Helical" evidence="18">
    <location>
        <begin position="1198"/>
        <end position="1219"/>
    </location>
</feature>
<evidence type="ECO:0000256" key="14">
    <source>
        <dbReference type="ARBA" id="ARBA00023319"/>
    </source>
</evidence>
<evidence type="ECO:0000256" key="16">
    <source>
        <dbReference type="ARBA" id="ARBA00074488"/>
    </source>
</evidence>
<comment type="function">
    <text evidence="15">Neural cell adhesion molecule involved in the dynamics of cell adhesion and in the generation of transmembrane signals at tyrosine kinase receptors. During brain development, critical in multiple processes, including neuronal migration, axonal growth and fasciculation, and synaptogenesis. In the mature brain, plays a role in the dynamics of neuronal structure and function, including synaptic plasticity.</text>
</comment>
<dbReference type="Proteomes" id="UP000694580">
    <property type="component" value="Chromosome 10"/>
</dbReference>
<comment type="similarity">
    <text evidence="3">Belongs to the immunoglobulin superfamily. L1/neurofascin/NgCAM family.</text>
</comment>
<keyword evidence="11" id="KW-1015">Disulfide bond</keyword>
<dbReference type="PANTHER" id="PTHR44170:SF36">
    <property type="entry name" value="L1 CELL ADHESION MOLECULE"/>
    <property type="match status" value="1"/>
</dbReference>
<dbReference type="InterPro" id="IPR003961">
    <property type="entry name" value="FN3_dom"/>
</dbReference>
<dbReference type="InterPro" id="IPR013783">
    <property type="entry name" value="Ig-like_fold"/>
</dbReference>
<evidence type="ECO:0000256" key="4">
    <source>
        <dbReference type="ARBA" id="ARBA00022475"/>
    </source>
</evidence>
<evidence type="ECO:0000256" key="10">
    <source>
        <dbReference type="ARBA" id="ARBA00023136"/>
    </source>
</evidence>
<dbReference type="Pfam" id="PF00047">
    <property type="entry name" value="ig"/>
    <property type="match status" value="1"/>
</dbReference>
<evidence type="ECO:0000256" key="3">
    <source>
        <dbReference type="ARBA" id="ARBA00008588"/>
    </source>
</evidence>
<evidence type="ECO:0000256" key="19">
    <source>
        <dbReference type="SAM" id="SignalP"/>
    </source>
</evidence>
<dbReference type="FunFam" id="2.60.40.10:FF:002563">
    <property type="entry name" value="Neural cell adhesion molecule L1"/>
    <property type="match status" value="1"/>
</dbReference>
<dbReference type="Pfam" id="PF13882">
    <property type="entry name" value="Bravo_FIGEY"/>
    <property type="match status" value="1"/>
</dbReference>
<keyword evidence="10 18" id="KW-0472">Membrane</keyword>
<accession>A0AAY4EPM4</accession>
<evidence type="ECO:0000256" key="9">
    <source>
        <dbReference type="ARBA" id="ARBA00022989"/>
    </source>
</evidence>
<evidence type="ECO:0000256" key="12">
    <source>
        <dbReference type="ARBA" id="ARBA00023180"/>
    </source>
</evidence>
<dbReference type="PANTHER" id="PTHR44170">
    <property type="entry name" value="PROTEIN SIDEKICK"/>
    <property type="match status" value="1"/>
</dbReference>
<dbReference type="Pfam" id="PF13927">
    <property type="entry name" value="Ig_3"/>
    <property type="match status" value="4"/>
</dbReference>
<gene>
    <name evidence="22" type="primary">l1cama</name>
</gene>
<keyword evidence="7" id="KW-0677">Repeat</keyword>